<organism evidence="2 3">
    <name type="scientific">Saccharothrix mutabilis subsp. mutabilis</name>
    <dbReference type="NCBI Taxonomy" id="66855"/>
    <lineage>
        <taxon>Bacteria</taxon>
        <taxon>Bacillati</taxon>
        <taxon>Actinomycetota</taxon>
        <taxon>Actinomycetes</taxon>
        <taxon>Pseudonocardiales</taxon>
        <taxon>Pseudonocardiaceae</taxon>
        <taxon>Saccharothrix</taxon>
    </lineage>
</organism>
<accession>A0ABP3CMZ4</accession>
<gene>
    <name evidence="2" type="ORF">GCM10010492_05600</name>
</gene>
<feature type="region of interest" description="Disordered" evidence="1">
    <location>
        <begin position="1"/>
        <end position="91"/>
    </location>
</feature>
<feature type="compositionally biased region" description="Acidic residues" evidence="1">
    <location>
        <begin position="40"/>
        <end position="49"/>
    </location>
</feature>
<protein>
    <recommendedName>
        <fullName evidence="4">DUF5709 domain-containing protein</fullName>
    </recommendedName>
</protein>
<name>A0ABP3CMZ4_9PSEU</name>
<evidence type="ECO:0000313" key="3">
    <source>
        <dbReference type="Proteomes" id="UP001500416"/>
    </source>
</evidence>
<dbReference type="Proteomes" id="UP001500416">
    <property type="component" value="Unassembled WGS sequence"/>
</dbReference>
<feature type="compositionally biased region" description="Basic and acidic residues" evidence="1">
    <location>
        <begin position="63"/>
        <end position="91"/>
    </location>
</feature>
<evidence type="ECO:0008006" key="4">
    <source>
        <dbReference type="Google" id="ProtNLM"/>
    </source>
</evidence>
<evidence type="ECO:0000256" key="1">
    <source>
        <dbReference type="SAM" id="MobiDB-lite"/>
    </source>
</evidence>
<sequence>MGDERIRSEQQEDVERADYLPEEHARDAIQVTTPGGGGEPVDDEPDEVAQDAGTAYSGGPEEQALHIEQREAGGGRVDRPTSGYVEDRTGG</sequence>
<feature type="compositionally biased region" description="Basic and acidic residues" evidence="1">
    <location>
        <begin position="1"/>
        <end position="27"/>
    </location>
</feature>
<proteinExistence type="predicted"/>
<evidence type="ECO:0000313" key="2">
    <source>
        <dbReference type="EMBL" id="GAA0210721.1"/>
    </source>
</evidence>
<dbReference type="RefSeq" id="WP_343931968.1">
    <property type="nucleotide sequence ID" value="NZ_BAAABU010000001.1"/>
</dbReference>
<reference evidence="3" key="1">
    <citation type="journal article" date="2019" name="Int. J. Syst. Evol. Microbiol.">
        <title>The Global Catalogue of Microorganisms (GCM) 10K type strain sequencing project: providing services to taxonomists for standard genome sequencing and annotation.</title>
        <authorList>
            <consortium name="The Broad Institute Genomics Platform"/>
            <consortium name="The Broad Institute Genome Sequencing Center for Infectious Disease"/>
            <person name="Wu L."/>
            <person name="Ma J."/>
        </authorList>
    </citation>
    <scope>NUCLEOTIDE SEQUENCE [LARGE SCALE GENOMIC DNA]</scope>
    <source>
        <strain evidence="3">JCM 3380</strain>
    </source>
</reference>
<keyword evidence="3" id="KW-1185">Reference proteome</keyword>
<dbReference type="EMBL" id="BAAABU010000001">
    <property type="protein sequence ID" value="GAA0210721.1"/>
    <property type="molecule type" value="Genomic_DNA"/>
</dbReference>
<comment type="caution">
    <text evidence="2">The sequence shown here is derived from an EMBL/GenBank/DDBJ whole genome shotgun (WGS) entry which is preliminary data.</text>
</comment>